<keyword evidence="7" id="KW-1185">Reference proteome</keyword>
<feature type="coiled-coil region" evidence="3">
    <location>
        <begin position="480"/>
        <end position="507"/>
    </location>
</feature>
<dbReference type="InterPro" id="IPR029419">
    <property type="entry name" value="Arg_succ_lyase_C"/>
</dbReference>
<dbReference type="GO" id="GO:0042450">
    <property type="term" value="P:L-arginine biosynthetic process via ornithine"/>
    <property type="evidence" value="ECO:0007669"/>
    <property type="project" value="InterPro"/>
</dbReference>
<evidence type="ECO:0000313" key="6">
    <source>
        <dbReference type="EMBL" id="KAF4970531.1"/>
    </source>
</evidence>
<dbReference type="PANTHER" id="PTHR43814">
    <property type="entry name" value="ARGININOSUCCINATE LYASE"/>
    <property type="match status" value="1"/>
</dbReference>
<comment type="similarity">
    <text evidence="1">Belongs to the lyase 1 family. Argininosuccinate lyase subfamily.</text>
</comment>
<gene>
    <name evidence="6" type="ORF">FSARC_2440</name>
</gene>
<evidence type="ECO:0000256" key="1">
    <source>
        <dbReference type="ARBA" id="ARBA00010755"/>
    </source>
</evidence>
<dbReference type="PRINTS" id="PR00145">
    <property type="entry name" value="ARGSUCLYASE"/>
</dbReference>
<proteinExistence type="inferred from homology"/>
<evidence type="ECO:0000256" key="2">
    <source>
        <dbReference type="ARBA" id="ARBA00032749"/>
    </source>
</evidence>
<dbReference type="PRINTS" id="PR00149">
    <property type="entry name" value="FUMRATELYASE"/>
</dbReference>
<dbReference type="GO" id="GO:0004056">
    <property type="term" value="F:argininosuccinate lyase activity"/>
    <property type="evidence" value="ECO:0007669"/>
    <property type="project" value="InterPro"/>
</dbReference>
<dbReference type="InterPro" id="IPR009049">
    <property type="entry name" value="Argininosuccinate_lyase"/>
</dbReference>
<reference evidence="6" key="2">
    <citation type="submission" date="2020-05" db="EMBL/GenBank/DDBJ databases">
        <authorList>
            <person name="Kim H.-S."/>
            <person name="Proctor R.H."/>
            <person name="Brown D.W."/>
        </authorList>
    </citation>
    <scope>NUCLEOTIDE SEQUENCE</scope>
    <source>
        <strain evidence="6">NRRL 20472</strain>
    </source>
</reference>
<dbReference type="InterPro" id="IPR024083">
    <property type="entry name" value="Fumarase/histidase_N"/>
</dbReference>
<dbReference type="EMBL" id="JABEXW010000117">
    <property type="protein sequence ID" value="KAF4970531.1"/>
    <property type="molecule type" value="Genomic_DNA"/>
</dbReference>
<comment type="caution">
    <text evidence="6">The sequence shown here is derived from an EMBL/GenBank/DDBJ whole genome shotgun (WGS) entry which is preliminary data.</text>
</comment>
<dbReference type="OrthoDB" id="2561043at2759"/>
<dbReference type="CDD" id="cd01359">
    <property type="entry name" value="Argininosuccinate_lyase"/>
    <property type="match status" value="1"/>
</dbReference>
<dbReference type="Proteomes" id="UP000622797">
    <property type="component" value="Unassembled WGS sequence"/>
</dbReference>
<organism evidence="6 7">
    <name type="scientific">Fusarium sarcochroum</name>
    <dbReference type="NCBI Taxonomy" id="1208366"/>
    <lineage>
        <taxon>Eukaryota</taxon>
        <taxon>Fungi</taxon>
        <taxon>Dikarya</taxon>
        <taxon>Ascomycota</taxon>
        <taxon>Pezizomycotina</taxon>
        <taxon>Sordariomycetes</taxon>
        <taxon>Hypocreomycetidae</taxon>
        <taxon>Hypocreales</taxon>
        <taxon>Nectriaceae</taxon>
        <taxon>Fusarium</taxon>
        <taxon>Fusarium lateritium species complex</taxon>
    </lineage>
</organism>
<sequence length="538" mass="58599">MVASQSSKVHSEPFTAGRLAKSTSDLLQEYVDTPKLKGELQALPSVLQVDHAHLVMLAAQGLITPNHAGALIQELEDLGRSPDKFTAKAGYGTLNLQIEEYLAQRLGRDIAGRLPIGRSRIDHGATVRRLADRNNVLEVQKGLLALQDALVKGAKKHGDTAIISFTHMQQAQPATFGHYLLAFHDRFVDTFQLLSEVYDRFNRSPLGAVGLSGTDLPIDRKLTASLLGFPDILGNSLTGRDAYYQIEIALALSMVMTLLNDLCTDLHIQSSTEFGYVELDDSHCSTSSIFPQKKNPVALEAIKLAAAESHGWVAAAQAIFRNEGTADQYYRHVPFMKTACVSTANMLHLTAEIIQGLTVHKARCEDALAKAWVTTSRLGNVLMLQHGVDYRSAHGVVGRLVSICIARGIAPGQVTVELLQEAAGEMGVGGIDLTQKDLTKALDYKAFLNDSNSLGGVGPLQFDRLLDAAIQQYGQNLDCVSDKERVLAEARAKLNQAAEELKNEASYPLELGQQGKTERDHVHKEKPIVEVVESRVVV</sequence>
<evidence type="ECO:0000259" key="5">
    <source>
        <dbReference type="Pfam" id="PF14698"/>
    </source>
</evidence>
<dbReference type="SUPFAM" id="SSF48557">
    <property type="entry name" value="L-aspartase-like"/>
    <property type="match status" value="1"/>
</dbReference>
<name>A0A8H4XDT3_9HYPO</name>
<dbReference type="InterPro" id="IPR000362">
    <property type="entry name" value="Fumarate_lyase_fam"/>
</dbReference>
<reference evidence="6" key="1">
    <citation type="journal article" date="2020" name="BMC Genomics">
        <title>Correction to: Identification and distribution of gene clusters required for synthesis of sphingolipid metabolism inhibitors in diverse species of the filamentous fungus Fusarium.</title>
        <authorList>
            <person name="Kim H.S."/>
            <person name="Lohmar J.M."/>
            <person name="Busman M."/>
            <person name="Brown D.W."/>
            <person name="Naumann T.A."/>
            <person name="Divon H.H."/>
            <person name="Lysoe E."/>
            <person name="Uhlig S."/>
            <person name="Proctor R.H."/>
        </authorList>
    </citation>
    <scope>NUCLEOTIDE SEQUENCE</scope>
    <source>
        <strain evidence="6">NRRL 20472</strain>
    </source>
</reference>
<protein>
    <recommendedName>
        <fullName evidence="2">Arginosuccinase</fullName>
    </recommendedName>
</protein>
<dbReference type="Pfam" id="PF00206">
    <property type="entry name" value="Lyase_1"/>
    <property type="match status" value="1"/>
</dbReference>
<evidence type="ECO:0000259" key="4">
    <source>
        <dbReference type="Pfam" id="PF00206"/>
    </source>
</evidence>
<evidence type="ECO:0000256" key="3">
    <source>
        <dbReference type="SAM" id="Coils"/>
    </source>
</evidence>
<evidence type="ECO:0000313" key="7">
    <source>
        <dbReference type="Proteomes" id="UP000622797"/>
    </source>
</evidence>
<feature type="domain" description="Fumarate lyase N-terminal" evidence="4">
    <location>
        <begin position="69"/>
        <end position="307"/>
    </location>
</feature>
<dbReference type="InterPro" id="IPR008948">
    <property type="entry name" value="L-Aspartase-like"/>
</dbReference>
<dbReference type="AlphaFoldDB" id="A0A8H4XDT3"/>
<dbReference type="Pfam" id="PF14698">
    <property type="entry name" value="ASL_C2"/>
    <property type="match status" value="1"/>
</dbReference>
<dbReference type="GO" id="GO:0005829">
    <property type="term" value="C:cytosol"/>
    <property type="evidence" value="ECO:0007669"/>
    <property type="project" value="TreeGrafter"/>
</dbReference>
<dbReference type="InterPro" id="IPR022761">
    <property type="entry name" value="Fumarate_lyase_N"/>
</dbReference>
<feature type="domain" description="Argininosuccinate lyase C-terminal" evidence="5">
    <location>
        <begin position="382"/>
        <end position="448"/>
    </location>
</feature>
<dbReference type="Gene3D" id="1.10.275.10">
    <property type="entry name" value="Fumarase/aspartase (N-terminal domain)"/>
    <property type="match status" value="1"/>
</dbReference>
<accession>A0A8H4XDT3</accession>
<dbReference type="PANTHER" id="PTHR43814:SF1">
    <property type="entry name" value="ARGININOSUCCINATE LYASE"/>
    <property type="match status" value="1"/>
</dbReference>
<dbReference type="Gene3D" id="1.10.40.30">
    <property type="entry name" value="Fumarase/aspartase (C-terminal domain)"/>
    <property type="match status" value="1"/>
</dbReference>
<dbReference type="Gene3D" id="1.20.200.10">
    <property type="entry name" value="Fumarase/aspartase (Central domain)"/>
    <property type="match status" value="1"/>
</dbReference>
<keyword evidence="3" id="KW-0175">Coiled coil</keyword>